<accession>C2K134</accession>
<sequence>MKKSSPKFSLLVVSIVLATLAVVSQAPIHVLIASVSHFG</sequence>
<reference evidence="1" key="1">
    <citation type="submission" date="2009-01" db="EMBL/GenBank/DDBJ databases">
        <authorList>
            <person name="Qin X."/>
            <person name="Bachman B."/>
            <person name="Battles P."/>
            <person name="Bell A."/>
            <person name="Bess C."/>
            <person name="Bickham C."/>
            <person name="Chaboub L."/>
            <person name="Chen D."/>
            <person name="Coyle M."/>
            <person name="Deiros D.R."/>
            <person name="Dinh H."/>
            <person name="Forbes L."/>
            <person name="Fowler G."/>
            <person name="Francisco L."/>
            <person name="Fu Q."/>
            <person name="Gubbala S."/>
            <person name="Hale W."/>
            <person name="Han Y."/>
            <person name="Hemphill L."/>
            <person name="Highlander S.K."/>
            <person name="Hirani K."/>
            <person name="Hogues M."/>
            <person name="Jackson L."/>
            <person name="Jakkamsetti A."/>
            <person name="Javaid M."/>
            <person name="Jiang H."/>
            <person name="Korchina V."/>
            <person name="Kovar C."/>
            <person name="Lara F."/>
            <person name="Lee S."/>
            <person name="Mata R."/>
            <person name="Mathew T."/>
            <person name="Moen C."/>
            <person name="Morales K."/>
            <person name="Munidasa M."/>
            <person name="Nazareth L."/>
            <person name="Ngo R."/>
            <person name="Nguyen L."/>
            <person name="Okwuonu G."/>
            <person name="Ongeri F."/>
            <person name="Patil S."/>
            <person name="Petrosino J."/>
            <person name="Pham C."/>
            <person name="Pham P."/>
            <person name="Pu L.-L."/>
            <person name="Puazo M."/>
            <person name="Raj R."/>
            <person name="Reid J."/>
            <person name="Rouhana J."/>
            <person name="Saada N."/>
            <person name="Shang Y."/>
            <person name="Simmons D."/>
            <person name="Thornton R."/>
            <person name="Warren J."/>
            <person name="Weissenberger G."/>
            <person name="Zhang J."/>
            <person name="Zhang L."/>
            <person name="Zhou C."/>
            <person name="Zhu D."/>
            <person name="Muzny D."/>
            <person name="Worley K."/>
            <person name="Gibbs R."/>
        </authorList>
    </citation>
    <scope>NUCLEOTIDE SEQUENCE [LARGE SCALE GENOMIC DNA]</scope>
    <source>
        <strain evidence="1">LMS2-1</strain>
    </source>
</reference>
<evidence type="ECO:0000313" key="1">
    <source>
        <dbReference type="EMBL" id="EEN79005.1"/>
    </source>
</evidence>
<dbReference type="AlphaFoldDB" id="C2K134"/>
<keyword evidence="2" id="KW-1185">Reference proteome</keyword>
<dbReference type="Proteomes" id="UP000004525">
    <property type="component" value="Unassembled WGS sequence"/>
</dbReference>
<dbReference type="HOGENOM" id="CLU_3311911_0_0_9"/>
<comment type="caution">
    <text evidence="1">The sequence shown here is derived from an EMBL/GenBank/DDBJ whole genome shotgun (WGS) entry which is preliminary data.</text>
</comment>
<name>C2K134_LACRM</name>
<gene>
    <name evidence="1" type="ORF">HMPREF0539_2869</name>
</gene>
<evidence type="ECO:0000313" key="2">
    <source>
        <dbReference type="Proteomes" id="UP000004525"/>
    </source>
</evidence>
<organism evidence="1 2">
    <name type="scientific">Lacticaseibacillus rhamnosus (strain LMS2-1)</name>
    <dbReference type="NCBI Taxonomy" id="525361"/>
    <lineage>
        <taxon>Bacteria</taxon>
        <taxon>Bacillati</taxon>
        <taxon>Bacillota</taxon>
        <taxon>Bacilli</taxon>
        <taxon>Lactobacillales</taxon>
        <taxon>Lactobacillaceae</taxon>
        <taxon>Lacticaseibacillus</taxon>
    </lineage>
</organism>
<proteinExistence type="predicted"/>
<protein>
    <submittedName>
        <fullName evidence="1">Uncharacterized protein</fullName>
    </submittedName>
</protein>
<dbReference type="EMBL" id="ACIZ01000113">
    <property type="protein sequence ID" value="EEN79005.1"/>
    <property type="molecule type" value="Genomic_DNA"/>
</dbReference>